<dbReference type="PROSITE" id="PS51232">
    <property type="entry name" value="GBD_FH3"/>
    <property type="match status" value="1"/>
</dbReference>
<dbReference type="InterPro" id="IPR016024">
    <property type="entry name" value="ARM-type_fold"/>
</dbReference>
<dbReference type="VEuPathDB" id="AmoebaDB:EHI_126070"/>
<dbReference type="SUPFAM" id="SSF101447">
    <property type="entry name" value="Formin homology 2 domain (FH2 domain)"/>
    <property type="match status" value="1"/>
</dbReference>
<dbReference type="Pfam" id="PF24959">
    <property type="entry name" value="FH3_FHOD1-3"/>
    <property type="match status" value="1"/>
</dbReference>
<dbReference type="Gene3D" id="1.25.10.10">
    <property type="entry name" value="Leucine-rich Repeat Variant"/>
    <property type="match status" value="1"/>
</dbReference>
<dbReference type="GO" id="GO:0005737">
    <property type="term" value="C:cytoplasm"/>
    <property type="evidence" value="ECO:0007669"/>
    <property type="project" value="TreeGrafter"/>
</dbReference>
<sequence length="769" mass="87312">MLHVEYHHEDGTIELLNIPITQTPENDILRIANIADPENYEIITKNNEKPKYVDGESLILHLTIEENVKRDINVFQQIGSVLHKQLMFSLKSKFIDKQYINLFIEYGGVLKLFDSIAQSEGNTQSYALNALLVLMSDETGFNAVIQWEHASDILYSLLTKDTAATISRQAAEICTVLTTFCGSDGIEEAAGNFATKNGKRKFENLVELALSGDIQTSENAMLLIDSLMIGETKETIILLIKEFDVLNKLKSCNSEIIQRCLKNINTEIVGETGKTKKGWDDLKLLRPEMNEVENERILLEKEYNKLYNELKQLKEKERIIKSDTVMKNTQIKKLEEEEKELNNKSILIEEKMNSILEYPSRETMINEIKSNKKIIDSFEFERTLLKNKLADMEIREKPQIQIEDEITNVFDEQLTNPPPPPPPLMQGKGPINVEGKHCVEGYLRNAFVLLQSRINVLLLLKSINGENRDVDEQTMTIVMNIIKRANLKDYENITSIQEYSTLDQYALKILKEPFISQKIQITIQCNQVHNKLDDLLTPLRTIDAACNAVRKSSALKPVLATLLNIGNFVNSGCSQLERADGFGMEILPLLKFIGSSQTYAEFLTTSVDVKSVETELKVCCDVNDDLQNVVNSLKQTETSIVGINKIYADMISSGNNFDSIKKEIEIITKKSRSYLQKASQTEKLFKETLFFFTADENASNIYTTLTFFGIFAEFITALTLAARVEERRQKIINEELKTNSYAPGSNEDPMTQIIAQLKSGQIGKQMLKK</sequence>
<evidence type="ECO:0000256" key="4">
    <source>
        <dbReference type="SAM" id="Coils"/>
    </source>
</evidence>
<dbReference type="GO" id="GO:0051015">
    <property type="term" value="F:actin filament binding"/>
    <property type="evidence" value="ECO:0007669"/>
    <property type="project" value="TreeGrafter"/>
</dbReference>
<keyword evidence="2 4" id="KW-0175">Coiled coil</keyword>
<keyword evidence="5" id="KW-0472">Membrane</keyword>
<dbReference type="SMART" id="SM00498">
    <property type="entry name" value="FH2"/>
    <property type="match status" value="1"/>
</dbReference>
<dbReference type="PROSITE" id="PS51444">
    <property type="entry name" value="FH2"/>
    <property type="match status" value="1"/>
</dbReference>
<feature type="transmembrane region" description="Helical" evidence="5">
    <location>
        <begin position="701"/>
        <end position="722"/>
    </location>
</feature>
<dbReference type="InterPro" id="IPR056771">
    <property type="entry name" value="FH3_FHOD1-3-like"/>
</dbReference>
<dbReference type="Gene3D" id="1.20.58.2220">
    <property type="entry name" value="Formin, FH2 domain"/>
    <property type="match status" value="1"/>
</dbReference>
<evidence type="ECO:0000313" key="8">
    <source>
        <dbReference type="EMBL" id="GAT92853.1"/>
    </source>
</evidence>
<feature type="coiled-coil region" evidence="4">
    <location>
        <begin position="289"/>
        <end position="354"/>
    </location>
</feature>
<evidence type="ECO:0000256" key="1">
    <source>
        <dbReference type="ARBA" id="ARBA00008214"/>
    </source>
</evidence>
<protein>
    <submittedName>
        <fullName evidence="8">Formin homology 2 family protein</fullName>
    </submittedName>
</protein>
<dbReference type="VEuPathDB" id="AmoebaDB:EHI5A_043310"/>
<evidence type="ECO:0000256" key="5">
    <source>
        <dbReference type="SAM" id="Phobius"/>
    </source>
</evidence>
<comment type="similarity">
    <text evidence="1">Belongs to the formin homology family. Diaphanous subfamily.</text>
</comment>
<comment type="caution">
    <text evidence="8">The sequence shown here is derived from an EMBL/GenBank/DDBJ whole genome shotgun (WGS) entry which is preliminary data.</text>
</comment>
<dbReference type="VEuPathDB" id="AmoebaDB:EHI8A_020560"/>
<dbReference type="VEuPathDB" id="AmoebaDB:EHI7A_023070"/>
<reference evidence="8 9" key="1">
    <citation type="submission" date="2016-05" db="EMBL/GenBank/DDBJ databases">
        <title>First whole genome sequencing of Entamoeba histolytica HM1:IMSS-clone-6.</title>
        <authorList>
            <person name="Mukherjee Avik.K."/>
            <person name="Izumyama S."/>
            <person name="Nakada-Tsukui K."/>
            <person name="Nozaki T."/>
        </authorList>
    </citation>
    <scope>NUCLEOTIDE SEQUENCE [LARGE SCALE GENOMIC DNA]</scope>
    <source>
        <strain evidence="8 9">HM1:IMSS clone 6</strain>
    </source>
</reference>
<dbReference type="PANTHER" id="PTHR45920:SF7">
    <property type="entry name" value="FORMIN-G"/>
    <property type="match status" value="1"/>
</dbReference>
<feature type="domain" description="FH2" evidence="7">
    <location>
        <begin position="337"/>
        <end position="744"/>
    </location>
</feature>
<evidence type="ECO:0000259" key="6">
    <source>
        <dbReference type="PROSITE" id="PS51232"/>
    </source>
</evidence>
<evidence type="ECO:0000259" key="7">
    <source>
        <dbReference type="PROSITE" id="PS51444"/>
    </source>
</evidence>
<dbReference type="GO" id="GO:0030866">
    <property type="term" value="P:cortical actin cytoskeleton organization"/>
    <property type="evidence" value="ECO:0007669"/>
    <property type="project" value="TreeGrafter"/>
</dbReference>
<dbReference type="SUPFAM" id="SSF48371">
    <property type="entry name" value="ARM repeat"/>
    <property type="match status" value="1"/>
</dbReference>
<feature type="domain" description="GBD/FH3" evidence="6">
    <location>
        <begin position="1"/>
        <end position="390"/>
    </location>
</feature>
<dbReference type="GO" id="GO:0007015">
    <property type="term" value="P:actin filament organization"/>
    <property type="evidence" value="ECO:0007669"/>
    <property type="project" value="UniProtKB-ARBA"/>
</dbReference>
<dbReference type="AlphaFoldDB" id="A0A5K1VHW8"/>
<dbReference type="InterPro" id="IPR042201">
    <property type="entry name" value="FH2_Formin_sf"/>
</dbReference>
<name>A0A5K1VHW8_ENTHI</name>
<dbReference type="EMBL" id="BDEQ01000001">
    <property type="protein sequence ID" value="GAT92853.1"/>
    <property type="molecule type" value="Genomic_DNA"/>
</dbReference>
<proteinExistence type="inferred from homology"/>
<evidence type="ECO:0000256" key="2">
    <source>
        <dbReference type="ARBA" id="ARBA00023054"/>
    </source>
</evidence>
<evidence type="ECO:0000256" key="3">
    <source>
        <dbReference type="ARBA" id="ARBA00023203"/>
    </source>
</evidence>
<dbReference type="Proteomes" id="UP000078387">
    <property type="component" value="Unassembled WGS sequence"/>
</dbReference>
<keyword evidence="3" id="KW-0009">Actin-binding</keyword>
<dbReference type="PANTHER" id="PTHR45920">
    <property type="entry name" value="FORMIN HOMOLOGY 2 DOMAIN CONTAINING, ISOFORM I"/>
    <property type="match status" value="1"/>
</dbReference>
<keyword evidence="5" id="KW-0812">Transmembrane</keyword>
<dbReference type="VEuPathDB" id="AmoebaDB:KM1_052110"/>
<dbReference type="InterPro" id="IPR014768">
    <property type="entry name" value="GBD/FH3_dom"/>
</dbReference>
<dbReference type="InterPro" id="IPR011989">
    <property type="entry name" value="ARM-like"/>
</dbReference>
<dbReference type="InterPro" id="IPR015425">
    <property type="entry name" value="FH2_Formin"/>
</dbReference>
<evidence type="ECO:0000313" key="9">
    <source>
        <dbReference type="Proteomes" id="UP000078387"/>
    </source>
</evidence>
<dbReference type="GO" id="GO:0005856">
    <property type="term" value="C:cytoskeleton"/>
    <property type="evidence" value="ECO:0007669"/>
    <property type="project" value="TreeGrafter"/>
</dbReference>
<dbReference type="OMA" id="SIQCNQV"/>
<keyword evidence="5" id="KW-1133">Transmembrane helix</keyword>
<accession>A0A5K1VHW8</accession>
<dbReference type="Pfam" id="PF02181">
    <property type="entry name" value="FH2"/>
    <property type="match status" value="1"/>
</dbReference>
<organism evidence="8 9">
    <name type="scientific">Entamoeba histolytica</name>
    <dbReference type="NCBI Taxonomy" id="5759"/>
    <lineage>
        <taxon>Eukaryota</taxon>
        <taxon>Amoebozoa</taxon>
        <taxon>Evosea</taxon>
        <taxon>Archamoebae</taxon>
        <taxon>Mastigamoebida</taxon>
        <taxon>Entamoebidae</taxon>
        <taxon>Entamoeba</taxon>
    </lineage>
</organism>
<gene>
    <name evidence="8" type="ORF">CL6EHI_126070</name>
</gene>